<accession>A0ABW1JB54</accession>
<dbReference type="EMBL" id="JBHSRD010000002">
    <property type="protein sequence ID" value="MFC6006133.1"/>
    <property type="molecule type" value="Genomic_DNA"/>
</dbReference>
<evidence type="ECO:0000313" key="2">
    <source>
        <dbReference type="Proteomes" id="UP001596189"/>
    </source>
</evidence>
<dbReference type="Pfam" id="PF01904">
    <property type="entry name" value="DUF72"/>
    <property type="match status" value="1"/>
</dbReference>
<dbReference type="SUPFAM" id="SSF117396">
    <property type="entry name" value="TM1631-like"/>
    <property type="match status" value="1"/>
</dbReference>
<dbReference type="Gene3D" id="3.20.20.410">
    <property type="entry name" value="Protein of unknown function UPF0759"/>
    <property type="match status" value="1"/>
</dbReference>
<comment type="caution">
    <text evidence="1">The sequence shown here is derived from an EMBL/GenBank/DDBJ whole genome shotgun (WGS) entry which is preliminary data.</text>
</comment>
<sequence>MTQRQRATARIGIAGWTYPAWRGDFYPKGLAQRRELEYASRQLTSIEVNGTFYAMQKPATFRHWAEQTPDDFVFSVKGGRFITHMKRLKDVDVAVANYFATGLLALEQKLGAVLWQLPPNLPFDAELVDAFLRLLPRDSRQAADLAARHDERVPEAVTTTSATRPVRHAVEARHPSFGSAEAVQLMRSHSVALVVADSARHWPMLEEVTADFVYARLHGDKELYASGYSPAALDGWAERVRGWVEQGVDVLLYFDNDVKGYAPHDARSLLARLPPSSG</sequence>
<evidence type="ECO:0000313" key="1">
    <source>
        <dbReference type="EMBL" id="MFC6006133.1"/>
    </source>
</evidence>
<gene>
    <name evidence="1" type="ORF">ACFQDO_03225</name>
</gene>
<dbReference type="PANTHER" id="PTHR30348">
    <property type="entry name" value="UNCHARACTERIZED PROTEIN YECE"/>
    <property type="match status" value="1"/>
</dbReference>
<reference evidence="2" key="1">
    <citation type="journal article" date="2019" name="Int. J. Syst. Evol. Microbiol.">
        <title>The Global Catalogue of Microorganisms (GCM) 10K type strain sequencing project: providing services to taxonomists for standard genome sequencing and annotation.</title>
        <authorList>
            <consortium name="The Broad Institute Genomics Platform"/>
            <consortium name="The Broad Institute Genome Sequencing Center for Infectious Disease"/>
            <person name="Wu L."/>
            <person name="Ma J."/>
        </authorList>
    </citation>
    <scope>NUCLEOTIDE SEQUENCE [LARGE SCALE GENOMIC DNA]</scope>
    <source>
        <strain evidence="2">KACC 14249</strain>
    </source>
</reference>
<proteinExistence type="predicted"/>
<dbReference type="RefSeq" id="WP_345716993.1">
    <property type="nucleotide sequence ID" value="NZ_BAABFP010000005.1"/>
</dbReference>
<organism evidence="1 2">
    <name type="scientific">Angustibacter luteus</name>
    <dbReference type="NCBI Taxonomy" id="658456"/>
    <lineage>
        <taxon>Bacteria</taxon>
        <taxon>Bacillati</taxon>
        <taxon>Actinomycetota</taxon>
        <taxon>Actinomycetes</taxon>
        <taxon>Kineosporiales</taxon>
        <taxon>Kineosporiaceae</taxon>
    </lineage>
</organism>
<keyword evidence="2" id="KW-1185">Reference proteome</keyword>
<dbReference type="InterPro" id="IPR036520">
    <property type="entry name" value="UPF0759_sf"/>
</dbReference>
<dbReference type="InterPro" id="IPR002763">
    <property type="entry name" value="DUF72"/>
</dbReference>
<dbReference type="Proteomes" id="UP001596189">
    <property type="component" value="Unassembled WGS sequence"/>
</dbReference>
<protein>
    <submittedName>
        <fullName evidence="1">DUF72 domain-containing protein</fullName>
    </submittedName>
</protein>
<dbReference type="PANTHER" id="PTHR30348:SF4">
    <property type="entry name" value="DUF72 DOMAIN-CONTAINING PROTEIN"/>
    <property type="match status" value="1"/>
</dbReference>
<name>A0ABW1JB54_9ACTN</name>